<keyword evidence="7 10" id="KW-1133">Transmembrane helix</keyword>
<evidence type="ECO:0000256" key="8">
    <source>
        <dbReference type="ARBA" id="ARBA00023065"/>
    </source>
</evidence>
<organism evidence="12 13">
    <name type="scientific">Cicer arietinum</name>
    <name type="common">Chickpea</name>
    <name type="synonym">Garbanzo</name>
    <dbReference type="NCBI Taxonomy" id="3827"/>
    <lineage>
        <taxon>Eukaryota</taxon>
        <taxon>Viridiplantae</taxon>
        <taxon>Streptophyta</taxon>
        <taxon>Embryophyta</taxon>
        <taxon>Tracheophyta</taxon>
        <taxon>Spermatophyta</taxon>
        <taxon>Magnoliopsida</taxon>
        <taxon>eudicotyledons</taxon>
        <taxon>Gunneridae</taxon>
        <taxon>Pentapetalae</taxon>
        <taxon>rosids</taxon>
        <taxon>fabids</taxon>
        <taxon>Fabales</taxon>
        <taxon>Fabaceae</taxon>
        <taxon>Papilionoideae</taxon>
        <taxon>50 kb inversion clade</taxon>
        <taxon>NPAAA clade</taxon>
        <taxon>Hologalegina</taxon>
        <taxon>IRL clade</taxon>
        <taxon>Cicereae</taxon>
        <taxon>Cicer</taxon>
    </lineage>
</organism>
<accession>A0A1S2Y5H9</accession>
<gene>
    <name evidence="13" type="primary">LOC101502139</name>
</gene>
<keyword evidence="4" id="KW-0109">Calcium transport</keyword>
<keyword evidence="12" id="KW-1185">Reference proteome</keyword>
<dbReference type="OrthoDB" id="278338at2759"/>
<evidence type="ECO:0000259" key="11">
    <source>
        <dbReference type="Pfam" id="PF04678"/>
    </source>
</evidence>
<dbReference type="GO" id="GO:0036444">
    <property type="term" value="P:calcium import into the mitochondrion"/>
    <property type="evidence" value="ECO:0007669"/>
    <property type="project" value="TreeGrafter"/>
</dbReference>
<evidence type="ECO:0000256" key="7">
    <source>
        <dbReference type="ARBA" id="ARBA00022989"/>
    </source>
</evidence>
<feature type="transmembrane region" description="Helical" evidence="10">
    <location>
        <begin position="248"/>
        <end position="268"/>
    </location>
</feature>
<evidence type="ECO:0000256" key="3">
    <source>
        <dbReference type="ARBA" id="ARBA00022448"/>
    </source>
</evidence>
<evidence type="ECO:0000256" key="1">
    <source>
        <dbReference type="ARBA" id="ARBA00004141"/>
    </source>
</evidence>
<keyword evidence="9 10" id="KW-0472">Membrane</keyword>
<dbReference type="RefSeq" id="XP_004499124.1">
    <property type="nucleotide sequence ID" value="XM_004499067.3"/>
</dbReference>
<dbReference type="Pfam" id="PF04678">
    <property type="entry name" value="MCU"/>
    <property type="match status" value="1"/>
</dbReference>
<protein>
    <submittedName>
        <fullName evidence="13">Calcium uniporter protein 4, mitochondrial</fullName>
    </submittedName>
</protein>
<feature type="transmembrane region" description="Helical" evidence="10">
    <location>
        <begin position="274"/>
        <end position="294"/>
    </location>
</feature>
<dbReference type="STRING" id="3827.A0A1S2Y5H9"/>
<dbReference type="eggNOG" id="KOG2966">
    <property type="taxonomic scope" value="Eukaryota"/>
</dbReference>
<keyword evidence="5 10" id="KW-0812">Transmembrane</keyword>
<evidence type="ECO:0000313" key="12">
    <source>
        <dbReference type="Proteomes" id="UP000087171"/>
    </source>
</evidence>
<dbReference type="PaxDb" id="3827-XP_004499124.1"/>
<dbReference type="Proteomes" id="UP000087171">
    <property type="component" value="Chromosome Ca4"/>
</dbReference>
<evidence type="ECO:0000256" key="4">
    <source>
        <dbReference type="ARBA" id="ARBA00022568"/>
    </source>
</evidence>
<feature type="domain" description="Calcium uniporter protein C-terminal" evidence="11">
    <location>
        <begin position="173"/>
        <end position="332"/>
    </location>
</feature>
<reference evidence="12" key="1">
    <citation type="journal article" date="2013" name="Nat. Biotechnol.">
        <title>Draft genome sequence of chickpea (Cicer arietinum) provides a resource for trait improvement.</title>
        <authorList>
            <person name="Varshney R.K."/>
            <person name="Song C."/>
            <person name="Saxena R.K."/>
            <person name="Azam S."/>
            <person name="Yu S."/>
            <person name="Sharpe A.G."/>
            <person name="Cannon S."/>
            <person name="Baek J."/>
            <person name="Rosen B.D."/>
            <person name="Tar'an B."/>
            <person name="Millan T."/>
            <person name="Zhang X."/>
            <person name="Ramsay L.D."/>
            <person name="Iwata A."/>
            <person name="Wang Y."/>
            <person name="Nelson W."/>
            <person name="Farmer A.D."/>
            <person name="Gaur P.M."/>
            <person name="Soderlund C."/>
            <person name="Penmetsa R.V."/>
            <person name="Xu C."/>
            <person name="Bharti A.K."/>
            <person name="He W."/>
            <person name="Winter P."/>
            <person name="Zhao S."/>
            <person name="Hane J.K."/>
            <person name="Carrasquilla-Garcia N."/>
            <person name="Condie J.A."/>
            <person name="Upadhyaya H.D."/>
            <person name="Luo M.C."/>
            <person name="Thudi M."/>
            <person name="Gowda C.L."/>
            <person name="Singh N.P."/>
            <person name="Lichtenzveig J."/>
            <person name="Gali K.K."/>
            <person name="Rubio J."/>
            <person name="Nadarajan N."/>
            <person name="Dolezel J."/>
            <person name="Bansal K.C."/>
            <person name="Xu X."/>
            <person name="Edwards D."/>
            <person name="Zhang G."/>
            <person name="Kahl G."/>
            <person name="Gil J."/>
            <person name="Singh K.B."/>
            <person name="Datta S.K."/>
            <person name="Jackson S.A."/>
            <person name="Wang J."/>
            <person name="Cook D.R."/>
        </authorList>
    </citation>
    <scope>NUCLEOTIDE SEQUENCE [LARGE SCALE GENOMIC DNA]</scope>
    <source>
        <strain evidence="12">cv. CDC Frontier</strain>
    </source>
</reference>
<comment type="subcellular location">
    <subcellularLocation>
        <location evidence="1">Membrane</location>
        <topology evidence="1">Multi-pass membrane protein</topology>
    </subcellularLocation>
</comment>
<dbReference type="GO" id="GO:0005262">
    <property type="term" value="F:calcium channel activity"/>
    <property type="evidence" value="ECO:0007669"/>
    <property type="project" value="TreeGrafter"/>
</dbReference>
<dbReference type="PANTHER" id="PTHR13462">
    <property type="entry name" value="CALCIUM UNIPORTER PROTEIN, MITOCHONDRIAL"/>
    <property type="match status" value="1"/>
</dbReference>
<evidence type="ECO:0000256" key="2">
    <source>
        <dbReference type="ARBA" id="ARBA00005653"/>
    </source>
</evidence>
<evidence type="ECO:0000256" key="10">
    <source>
        <dbReference type="SAM" id="Phobius"/>
    </source>
</evidence>
<dbReference type="GO" id="GO:0051560">
    <property type="term" value="P:mitochondrial calcium ion homeostasis"/>
    <property type="evidence" value="ECO:0007669"/>
    <property type="project" value="InterPro"/>
</dbReference>
<dbReference type="InterPro" id="IPR039055">
    <property type="entry name" value="MCU_fam"/>
</dbReference>
<dbReference type="PANTHER" id="PTHR13462:SF17">
    <property type="entry name" value="CALCIUM UNIPORTER PROTEIN 4, MITOCHONDRIAL"/>
    <property type="match status" value="1"/>
</dbReference>
<dbReference type="GO" id="GO:1990246">
    <property type="term" value="C:uniplex complex"/>
    <property type="evidence" value="ECO:0007669"/>
    <property type="project" value="TreeGrafter"/>
</dbReference>
<reference evidence="13" key="2">
    <citation type="submission" date="2025-08" db="UniProtKB">
        <authorList>
            <consortium name="RefSeq"/>
        </authorList>
    </citation>
    <scope>IDENTIFICATION</scope>
    <source>
        <tissue evidence="13">Etiolated seedlings</tissue>
    </source>
</reference>
<keyword evidence="6" id="KW-0106">Calcium</keyword>
<name>A0A1S2Y5H9_CICAR</name>
<evidence type="ECO:0000256" key="9">
    <source>
        <dbReference type="ARBA" id="ARBA00023136"/>
    </source>
</evidence>
<dbReference type="InterPro" id="IPR006769">
    <property type="entry name" value="MCU_C"/>
</dbReference>
<comment type="similarity">
    <text evidence="2">Belongs to the MCU (TC 1.A.77) family.</text>
</comment>
<evidence type="ECO:0000313" key="13">
    <source>
        <dbReference type="RefSeq" id="XP_004499124.1"/>
    </source>
</evidence>
<evidence type="ECO:0000256" key="6">
    <source>
        <dbReference type="ARBA" id="ARBA00022837"/>
    </source>
</evidence>
<keyword evidence="8" id="KW-0406">Ion transport</keyword>
<dbReference type="KEGG" id="cam:101502139"/>
<proteinExistence type="inferred from homology"/>
<sequence>MALRNLLTKRLLNSVKTTVPFTEATVSSPSLQQTLVPQNASKTNFHREYLSSPDSTNRTVFRRFPPRRAVYHSGTARLPEFLSLPIGEKLREKLKGINNISGAGDRFRLSDLNVTPAPAPAELTGNGISVENARKIMRITQMEKVKAKLRNIPDNSVSYSEFLRICVESCENHDQGVEFSKILDESGNVIVLGNVVFLRPEQVAKSIESIMYQSIASPNDPRRMELENMEKQKAMIDGKAKARVQTELYCGLGFLMIQTIGFMRLTFWELSWDVMEPICFFVTSLHFAFAYLFFIRTSTEPTFQGYFQRRFMAKQMRLMKTYKFDAQRYNELCKACYPSAKAEPTSHFHHAEETLIRALHR</sequence>
<evidence type="ECO:0000256" key="5">
    <source>
        <dbReference type="ARBA" id="ARBA00022692"/>
    </source>
</evidence>
<dbReference type="AlphaFoldDB" id="A0A1S2Y5H9"/>
<keyword evidence="3" id="KW-0813">Transport</keyword>
<dbReference type="GO" id="GO:0015292">
    <property type="term" value="F:uniporter activity"/>
    <property type="evidence" value="ECO:0007669"/>
    <property type="project" value="TreeGrafter"/>
</dbReference>
<dbReference type="GeneID" id="101502139"/>